<evidence type="ECO:0000256" key="1">
    <source>
        <dbReference type="SAM" id="MobiDB-lite"/>
    </source>
</evidence>
<proteinExistence type="predicted"/>
<protein>
    <submittedName>
        <fullName evidence="2">Uncharacterized protein</fullName>
    </submittedName>
</protein>
<dbReference type="Proteomes" id="UP000247284">
    <property type="component" value="Segment"/>
</dbReference>
<gene>
    <name evidence="2" type="primary">15</name>
    <name evidence="2" type="ORF">PBI_HENDRIX_15</name>
</gene>
<evidence type="ECO:0000313" key="2">
    <source>
        <dbReference type="EMBL" id="AWN07686.1"/>
    </source>
</evidence>
<evidence type="ECO:0000313" key="3">
    <source>
        <dbReference type="Proteomes" id="UP000247284"/>
    </source>
</evidence>
<name>A0A2U8UUJ7_9CAUD</name>
<feature type="region of interest" description="Disordered" evidence="1">
    <location>
        <begin position="31"/>
        <end position="54"/>
    </location>
</feature>
<dbReference type="KEGG" id="vg:54992482"/>
<feature type="compositionally biased region" description="Basic and acidic residues" evidence="1">
    <location>
        <begin position="31"/>
        <end position="52"/>
    </location>
</feature>
<sequence>MTSRDQFDWGHVTRTAEMDAALETARKNQEAIHGERYWERPVETTGPKDPHPGHHHTCYLRLGRDVCTCPEEGVELWRF</sequence>
<keyword evidence="3" id="KW-1185">Reference proteome</keyword>
<dbReference type="GeneID" id="54992482"/>
<accession>A0A2U8UUJ7</accession>
<reference evidence="3" key="1">
    <citation type="submission" date="2018-04" db="EMBL/GenBank/DDBJ databases">
        <authorList>
            <person name="Go L.Y."/>
            <person name="Mitchell J.A."/>
        </authorList>
    </citation>
    <scope>NUCLEOTIDE SEQUENCE [LARGE SCALE GENOMIC DNA]</scope>
</reference>
<dbReference type="RefSeq" id="YP_009801953.1">
    <property type="nucleotide sequence ID" value="NC_047977.1"/>
</dbReference>
<dbReference type="EMBL" id="MH183162">
    <property type="protein sequence ID" value="AWN07686.1"/>
    <property type="molecule type" value="Genomic_DNA"/>
</dbReference>
<organism evidence="2 3">
    <name type="scientific">Microbacterium phage Hendrix</name>
    <dbReference type="NCBI Taxonomy" id="2182341"/>
    <lineage>
        <taxon>Viruses</taxon>
        <taxon>Duplodnaviria</taxon>
        <taxon>Heunggongvirae</taxon>
        <taxon>Uroviricota</taxon>
        <taxon>Caudoviricetes</taxon>
        <taxon>Rogerhendrixvirus</taxon>
        <taxon>Rogerhendrixvirus hendrix</taxon>
    </lineage>
</organism>